<name>A0AAX6GEJ7_IRIPA</name>
<feature type="domain" description="DUF3475" evidence="2">
    <location>
        <begin position="15"/>
        <end position="71"/>
    </location>
</feature>
<feature type="domain" description="DUF668" evidence="1">
    <location>
        <begin position="299"/>
        <end position="387"/>
    </location>
</feature>
<dbReference type="GO" id="GO:0045927">
    <property type="term" value="P:positive regulation of growth"/>
    <property type="evidence" value="ECO:0007669"/>
    <property type="project" value="InterPro"/>
</dbReference>
<evidence type="ECO:0000313" key="3">
    <source>
        <dbReference type="EMBL" id="KAJ6826787.1"/>
    </source>
</evidence>
<proteinExistence type="predicted"/>
<dbReference type="InterPro" id="IPR007700">
    <property type="entry name" value="DUF668"/>
</dbReference>
<evidence type="ECO:0000259" key="1">
    <source>
        <dbReference type="Pfam" id="PF05003"/>
    </source>
</evidence>
<reference evidence="3" key="2">
    <citation type="submission" date="2023-04" db="EMBL/GenBank/DDBJ databases">
        <authorList>
            <person name="Bruccoleri R.E."/>
            <person name="Oakeley E.J."/>
            <person name="Faust A.-M."/>
            <person name="Dessus-Babus S."/>
            <person name="Altorfer M."/>
            <person name="Burckhardt D."/>
            <person name="Oertli M."/>
            <person name="Naumann U."/>
            <person name="Petersen F."/>
            <person name="Wong J."/>
        </authorList>
    </citation>
    <scope>NUCLEOTIDE SEQUENCE</scope>
    <source>
        <strain evidence="3">GSM-AAB239-AS_SAM_17_03QT</strain>
        <tissue evidence="3">Leaf</tissue>
    </source>
</reference>
<dbReference type="InterPro" id="IPR021864">
    <property type="entry name" value="DUF3475"/>
</dbReference>
<organism evidence="3 4">
    <name type="scientific">Iris pallida</name>
    <name type="common">Sweet iris</name>
    <dbReference type="NCBI Taxonomy" id="29817"/>
    <lineage>
        <taxon>Eukaryota</taxon>
        <taxon>Viridiplantae</taxon>
        <taxon>Streptophyta</taxon>
        <taxon>Embryophyta</taxon>
        <taxon>Tracheophyta</taxon>
        <taxon>Spermatophyta</taxon>
        <taxon>Magnoliopsida</taxon>
        <taxon>Liliopsida</taxon>
        <taxon>Asparagales</taxon>
        <taxon>Iridaceae</taxon>
        <taxon>Iridoideae</taxon>
        <taxon>Irideae</taxon>
        <taxon>Iris</taxon>
    </lineage>
</organism>
<dbReference type="PANTHER" id="PTHR31371">
    <property type="entry name" value="BNAC09G50660D PROTEIN"/>
    <property type="match status" value="1"/>
</dbReference>
<dbReference type="AlphaFoldDB" id="A0AAX6GEJ7"/>
<dbReference type="EMBL" id="JANAVB010020600">
    <property type="protein sequence ID" value="KAJ6826787.1"/>
    <property type="molecule type" value="Genomic_DNA"/>
</dbReference>
<comment type="caution">
    <text evidence="3">The sequence shown here is derived from an EMBL/GenBank/DDBJ whole genome shotgun (WGS) entry which is preliminary data.</text>
</comment>
<evidence type="ECO:0000313" key="4">
    <source>
        <dbReference type="Proteomes" id="UP001140949"/>
    </source>
</evidence>
<dbReference type="Pfam" id="PF05003">
    <property type="entry name" value="DUF668"/>
    <property type="match status" value="1"/>
</dbReference>
<evidence type="ECO:0000259" key="2">
    <source>
        <dbReference type="Pfam" id="PF11961"/>
    </source>
</evidence>
<protein>
    <submittedName>
        <fullName evidence="3">Uncharacterized protein</fullName>
    </submittedName>
</protein>
<keyword evidence="4" id="KW-1185">Reference proteome</keyword>
<dbReference type="Proteomes" id="UP001140949">
    <property type="component" value="Unassembled WGS sequence"/>
</dbReference>
<sequence>MVVPNPSDDASVVGILSFEAAATMSRLVSLHRSLSDAEVSRLRSDAMRSQGVAYLNSTDQSFLLRLACAELVEALDAAAEDVSRLSRRCRGALPVGFDRLYTDLKSGSIDPSRLASSRSIEKKVKKMAKYVAATERLFHEMELLNAMEATERRKWSRFSGPIPVQKLPQKPEAALQLDIKSQLQKVRRLKEDSLWSQSFDKAVEVMALAAYSIFARICVVFGPYVSGLPHIVVYRETSRMGFATPHLKFRIHPRSGPLERSAAAKEVAIRNSCPIPRRAGCEYNGRLDWSRMLQPPPHTVGGSGLALRYANVILQAEKVMLEGEAAKEEREELYWQLPLGLRAAVRAKLRDCWRKRGPSDGDLAKGWKDAVWRIMGWLGPVAHDTVRWQGERTMDRAQRFESQPRTLALQTLQFSDREKTEAAIAEVLVGLSLVCWYDEQGRGSLRYC</sequence>
<accession>A0AAX6GEJ7</accession>
<reference evidence="3" key="1">
    <citation type="journal article" date="2023" name="GigaByte">
        <title>Genome assembly of the bearded iris, Iris pallida Lam.</title>
        <authorList>
            <person name="Bruccoleri R.E."/>
            <person name="Oakeley E.J."/>
            <person name="Faust A.M.E."/>
            <person name="Altorfer M."/>
            <person name="Dessus-Babus S."/>
            <person name="Burckhardt D."/>
            <person name="Oertli M."/>
            <person name="Naumann U."/>
            <person name="Petersen F."/>
            <person name="Wong J."/>
        </authorList>
    </citation>
    <scope>NUCLEOTIDE SEQUENCE</scope>
    <source>
        <strain evidence="3">GSM-AAB239-AS_SAM_17_03QT</strain>
    </source>
</reference>
<gene>
    <name evidence="3" type="ORF">M6B38_370750</name>
</gene>
<dbReference type="Pfam" id="PF11961">
    <property type="entry name" value="DUF3475"/>
    <property type="match status" value="1"/>
</dbReference>
<dbReference type="PANTHER" id="PTHR31371:SF13">
    <property type="entry name" value="OS05G0457600 PROTEIN"/>
    <property type="match status" value="1"/>
</dbReference>